<dbReference type="EMBL" id="CP020991">
    <property type="protein sequence ID" value="AUO18662.1"/>
    <property type="molecule type" value="Genomic_DNA"/>
</dbReference>
<keyword evidence="2" id="KW-1185">Reference proteome</keyword>
<accession>A0A2K9P062</accession>
<gene>
    <name evidence="1" type="ORF">B9O19_00479</name>
</gene>
<dbReference type="KEGG" id="mpec:B9O19_00479"/>
<protein>
    <submittedName>
        <fullName evidence="1">Phage coat protein</fullName>
    </submittedName>
</protein>
<sequence length="338" mass="36444">MPGTTLTDIIVPELFNPYVIEKTMELSELVQSGIIKNNTEYNTLASQAAPMVQMPFYEDLNGESEQIIEGEDLTDEKITSNKDISVILRRAKMWSATDLSAAMSGSDPMAAIGALVAGFWSRDMQKELIAVLKGIFGTTTATTGENATAAETRLSSNILDISGGSGAAAKWSGAAFIDAQQLLGDAKSQLTAIAMHSAVESALRKQDLIETQRPSDASPFNTYMGKRIIIDDGCPYTGSGANMVFSTYLFGDGAIALGNGSPVGFVSTETDRAKRKGSGVDYLINRKTYILHPRGISWTNADVAKTEGPSRAEVAKAENWKPVFEAKKIRIVEFKHKI</sequence>
<reference evidence="1 2" key="1">
    <citation type="submission" date="2017-04" db="EMBL/GenBank/DDBJ databases">
        <title>Monoglobus pectinilyticus 14 draft genome.</title>
        <authorList>
            <person name="Kim C."/>
            <person name="Rosendale D.I."/>
            <person name="Kelly W.J."/>
            <person name="Tannock G.W."/>
            <person name="Patchett M.L."/>
            <person name="Jordens J.Z."/>
        </authorList>
    </citation>
    <scope>NUCLEOTIDE SEQUENCE [LARGE SCALE GENOMIC DNA]</scope>
    <source>
        <strain evidence="1 2">14</strain>
    </source>
</reference>
<dbReference type="AlphaFoldDB" id="A0A2K9P062"/>
<dbReference type="Proteomes" id="UP000235589">
    <property type="component" value="Chromosome"/>
</dbReference>
<proteinExistence type="predicted"/>
<evidence type="ECO:0000313" key="2">
    <source>
        <dbReference type="Proteomes" id="UP000235589"/>
    </source>
</evidence>
<dbReference type="OrthoDB" id="6440753at2"/>
<name>A0A2K9P062_9FIRM</name>
<dbReference type="Pfam" id="PF20036">
    <property type="entry name" value="Gp13-like"/>
    <property type="match status" value="1"/>
</dbReference>
<evidence type="ECO:0000313" key="1">
    <source>
        <dbReference type="EMBL" id="AUO18662.1"/>
    </source>
</evidence>
<organism evidence="1 2">
    <name type="scientific">Monoglobus pectinilyticus</name>
    <dbReference type="NCBI Taxonomy" id="1981510"/>
    <lineage>
        <taxon>Bacteria</taxon>
        <taxon>Bacillati</taxon>
        <taxon>Bacillota</taxon>
        <taxon>Clostridia</taxon>
        <taxon>Monoglobales</taxon>
        <taxon>Monoglobaceae</taxon>
        <taxon>Monoglobus</taxon>
    </lineage>
</organism>
<dbReference type="GeneID" id="98061903"/>
<keyword evidence="1" id="KW-0946">Virion</keyword>
<dbReference type="RefSeq" id="WP_102364949.1">
    <property type="nucleotide sequence ID" value="NZ_CP020991.1"/>
</dbReference>
<keyword evidence="1" id="KW-0167">Capsid protein</keyword>
<dbReference type="InterPro" id="IPR045404">
    <property type="entry name" value="Gp13-like"/>
</dbReference>